<sequence length="40" mass="4398">MRQFKPETSKSTERLLNVVWSGTDSSTLSSVNSDAIKPSL</sequence>
<evidence type="ECO:0000313" key="1">
    <source>
        <dbReference type="EMBL" id="OYR08401.1"/>
    </source>
</evidence>
<reference evidence="1 2" key="1">
    <citation type="submission" date="2017-07" db="EMBL/GenBank/DDBJ databases">
        <title>Phylogenetic study on the rhizospheric bacterium Ochrobactrum sp. A44.</title>
        <authorList>
            <person name="Krzyzanowska D.M."/>
            <person name="Ossowicki A."/>
            <person name="Rajewska M."/>
            <person name="Maciag T."/>
            <person name="Kaczynski Z."/>
            <person name="Czerwicka M."/>
            <person name="Jafra S."/>
        </authorList>
    </citation>
    <scope>NUCLEOTIDE SEQUENCE [LARGE SCALE GENOMIC DNA]</scope>
    <source>
        <strain evidence="1 2">OgA9a</strain>
    </source>
</reference>
<evidence type="ECO:0000313" key="2">
    <source>
        <dbReference type="Proteomes" id="UP000216478"/>
    </source>
</evidence>
<keyword evidence="2" id="KW-1185">Reference proteome</keyword>
<organism evidence="1 2">
    <name type="scientific">Brucella grignonensis</name>
    <dbReference type="NCBI Taxonomy" id="94627"/>
    <lineage>
        <taxon>Bacteria</taxon>
        <taxon>Pseudomonadati</taxon>
        <taxon>Pseudomonadota</taxon>
        <taxon>Alphaproteobacteria</taxon>
        <taxon>Hyphomicrobiales</taxon>
        <taxon>Brucellaceae</taxon>
        <taxon>Brucella/Ochrobactrum group</taxon>
        <taxon>Brucella</taxon>
    </lineage>
</organism>
<comment type="caution">
    <text evidence="1">The sequence shown here is derived from an EMBL/GenBank/DDBJ whole genome shotgun (WGS) entry which is preliminary data.</text>
</comment>
<proteinExistence type="predicted"/>
<dbReference type="Proteomes" id="UP000216478">
    <property type="component" value="Unassembled WGS sequence"/>
</dbReference>
<dbReference type="EMBL" id="NNRL01000167">
    <property type="protein sequence ID" value="OYR08401.1"/>
    <property type="molecule type" value="Genomic_DNA"/>
</dbReference>
<accession>A0A256F1V8</accession>
<dbReference type="AlphaFoldDB" id="A0A256F1V8"/>
<name>A0A256F1V8_9HYPH</name>
<gene>
    <name evidence="1" type="ORF">CEV33_3284</name>
</gene>
<protein>
    <submittedName>
        <fullName evidence="1">Uncharacterized protein</fullName>
    </submittedName>
</protein>